<gene>
    <name evidence="3" type="ORF">KAK10_04730</name>
</gene>
<evidence type="ECO:0000259" key="2">
    <source>
        <dbReference type="Pfam" id="PF00440"/>
    </source>
</evidence>
<evidence type="ECO:0000256" key="1">
    <source>
        <dbReference type="ARBA" id="ARBA00023125"/>
    </source>
</evidence>
<dbReference type="EMBL" id="JAGMVS010000058">
    <property type="protein sequence ID" value="MCM2437216.1"/>
    <property type="molecule type" value="Genomic_DNA"/>
</dbReference>
<dbReference type="InterPro" id="IPR001647">
    <property type="entry name" value="HTH_TetR"/>
</dbReference>
<evidence type="ECO:0000313" key="4">
    <source>
        <dbReference type="Proteomes" id="UP001057481"/>
    </source>
</evidence>
<dbReference type="InterPro" id="IPR009057">
    <property type="entry name" value="Homeodomain-like_sf"/>
</dbReference>
<comment type="caution">
    <text evidence="3">The sequence shown here is derived from an EMBL/GenBank/DDBJ whole genome shotgun (WGS) entry which is preliminary data.</text>
</comment>
<dbReference type="Proteomes" id="UP001057481">
    <property type="component" value="Unassembled WGS sequence"/>
</dbReference>
<dbReference type="Pfam" id="PF00440">
    <property type="entry name" value="TetR_N"/>
    <property type="match status" value="1"/>
</dbReference>
<keyword evidence="4" id="KW-1185">Reference proteome</keyword>
<keyword evidence="1" id="KW-0238">DNA-binding</keyword>
<evidence type="ECO:0000313" key="3">
    <source>
        <dbReference type="EMBL" id="MCM2437216.1"/>
    </source>
</evidence>
<dbReference type="Gene3D" id="1.10.357.10">
    <property type="entry name" value="Tetracycline Repressor, domain 2"/>
    <property type="match status" value="1"/>
</dbReference>
<name>A0ABT0VHC6_9LACO</name>
<protein>
    <submittedName>
        <fullName evidence="3">TetR/AcrR family transcriptional regulator</fullName>
    </submittedName>
</protein>
<proteinExistence type="predicted"/>
<feature type="domain" description="HTH tetR-type" evidence="2">
    <location>
        <begin position="13"/>
        <end position="51"/>
    </location>
</feature>
<organism evidence="3 4">
    <name type="scientific">Periweissella beninensis</name>
    <dbReference type="NCBI Taxonomy" id="504936"/>
    <lineage>
        <taxon>Bacteria</taxon>
        <taxon>Bacillati</taxon>
        <taxon>Bacillota</taxon>
        <taxon>Bacilli</taxon>
        <taxon>Lactobacillales</taxon>
        <taxon>Lactobacillaceae</taxon>
        <taxon>Periweissella</taxon>
    </lineage>
</organism>
<sequence length="187" mass="21764">MKYTEKQIYLKIVQLIGNKGPNFTTAELAQHLKVSKRTIYELFSNKATMLDQTIDFIFMNVAASDVAILAQKKIPNNEILNQYINNFPHTYDVDKFLQHGDEIARRYPKQWARIELKLDEIGANLYAILVNNPEVRKLSTTEQQLVLLIIQQTSRQLLQVNYLKEHKLEFKSALQSLYKIILQGILK</sequence>
<accession>A0ABT0VHC6</accession>
<dbReference type="RefSeq" id="WP_205144338.1">
    <property type="nucleotide sequence ID" value="NZ_JAFBDN010000034.1"/>
</dbReference>
<reference evidence="3" key="1">
    <citation type="submission" date="2021-04" db="EMBL/GenBank/DDBJ databases">
        <title>Taxonomic assessment of Weissella genus.</title>
        <authorList>
            <person name="Fanelli F."/>
            <person name="Chieffi D."/>
            <person name="Dell'Aquila A."/>
            <person name="Gyu-Sung C."/>
            <person name="Franz C.M.A.P."/>
            <person name="Fusco V."/>
        </authorList>
    </citation>
    <scope>NUCLEOTIDE SEQUENCE</scope>
    <source>
        <strain evidence="3">LMG 25373</strain>
    </source>
</reference>
<dbReference type="SUPFAM" id="SSF46689">
    <property type="entry name" value="Homeodomain-like"/>
    <property type="match status" value="1"/>
</dbReference>